<sequence length="132" mass="14901">MTSIQPNAFFPFKRVLPSTIWCLMVETVCPYWDNDTDGGEPAFLCDESHYHMIRPRSLDCWDQLVPPLHNSTIISFDQLPKNCDSHPNSTGPRLNEQGSTRYKHQATSFSNAKFPSSIIIGLILLLTLSAAF</sequence>
<organism evidence="2 3">
    <name type="scientific">Cichlidogyrus casuarinus</name>
    <dbReference type="NCBI Taxonomy" id="1844966"/>
    <lineage>
        <taxon>Eukaryota</taxon>
        <taxon>Metazoa</taxon>
        <taxon>Spiralia</taxon>
        <taxon>Lophotrochozoa</taxon>
        <taxon>Platyhelminthes</taxon>
        <taxon>Monogenea</taxon>
        <taxon>Monopisthocotylea</taxon>
        <taxon>Dactylogyridea</taxon>
        <taxon>Ancyrocephalidae</taxon>
        <taxon>Cichlidogyrus</taxon>
    </lineage>
</organism>
<keyword evidence="1" id="KW-0472">Membrane</keyword>
<protein>
    <submittedName>
        <fullName evidence="2">Uncharacterized protein</fullName>
    </submittedName>
</protein>
<accession>A0ABD2QJU5</accession>
<dbReference type="EMBL" id="JBJKFK010000176">
    <property type="protein sequence ID" value="KAL3319046.1"/>
    <property type="molecule type" value="Genomic_DNA"/>
</dbReference>
<evidence type="ECO:0000313" key="2">
    <source>
        <dbReference type="EMBL" id="KAL3319046.1"/>
    </source>
</evidence>
<dbReference type="Proteomes" id="UP001626550">
    <property type="component" value="Unassembled WGS sequence"/>
</dbReference>
<comment type="caution">
    <text evidence="2">The sequence shown here is derived from an EMBL/GenBank/DDBJ whole genome shotgun (WGS) entry which is preliminary data.</text>
</comment>
<feature type="transmembrane region" description="Helical" evidence="1">
    <location>
        <begin position="112"/>
        <end position="131"/>
    </location>
</feature>
<keyword evidence="3" id="KW-1185">Reference proteome</keyword>
<reference evidence="2 3" key="1">
    <citation type="submission" date="2024-11" db="EMBL/GenBank/DDBJ databases">
        <title>Adaptive evolution of stress response genes in parasites aligns with host niche diversity.</title>
        <authorList>
            <person name="Hahn C."/>
            <person name="Resl P."/>
        </authorList>
    </citation>
    <scope>NUCLEOTIDE SEQUENCE [LARGE SCALE GENOMIC DNA]</scope>
    <source>
        <strain evidence="2">EGGRZ-B1_66</strain>
        <tissue evidence="2">Body</tissue>
    </source>
</reference>
<keyword evidence="1" id="KW-0812">Transmembrane</keyword>
<keyword evidence="1" id="KW-1133">Transmembrane helix</keyword>
<gene>
    <name evidence="2" type="ORF">Ciccas_002296</name>
</gene>
<name>A0ABD2QJU5_9PLAT</name>
<evidence type="ECO:0000313" key="3">
    <source>
        <dbReference type="Proteomes" id="UP001626550"/>
    </source>
</evidence>
<evidence type="ECO:0000256" key="1">
    <source>
        <dbReference type="SAM" id="Phobius"/>
    </source>
</evidence>
<dbReference type="AlphaFoldDB" id="A0ABD2QJU5"/>
<proteinExistence type="predicted"/>